<dbReference type="PANTHER" id="PTHR30348">
    <property type="entry name" value="UNCHARACTERIZED PROTEIN YECE"/>
    <property type="match status" value="1"/>
</dbReference>
<evidence type="ECO:0000313" key="2">
    <source>
        <dbReference type="EMBL" id="MFN2974168.1"/>
    </source>
</evidence>
<dbReference type="Gene3D" id="3.20.20.410">
    <property type="entry name" value="Protein of unknown function UPF0759"/>
    <property type="match status" value="1"/>
</dbReference>
<dbReference type="Pfam" id="PF01904">
    <property type="entry name" value="DUF72"/>
    <property type="match status" value="1"/>
</dbReference>
<evidence type="ECO:0000313" key="3">
    <source>
        <dbReference type="Proteomes" id="UP001634747"/>
    </source>
</evidence>
<feature type="compositionally biased region" description="Low complexity" evidence="1">
    <location>
        <begin position="254"/>
        <end position="266"/>
    </location>
</feature>
<comment type="caution">
    <text evidence="2">The sequence shown here is derived from an EMBL/GenBank/DDBJ whole genome shotgun (WGS) entry which is preliminary data.</text>
</comment>
<keyword evidence="3" id="KW-1185">Reference proteome</keyword>
<proteinExistence type="predicted"/>
<dbReference type="InterPro" id="IPR002763">
    <property type="entry name" value="DUF72"/>
</dbReference>
<gene>
    <name evidence="2" type="ORF">ACK2TP_00185</name>
</gene>
<feature type="region of interest" description="Disordered" evidence="1">
    <location>
        <begin position="246"/>
        <end position="291"/>
    </location>
</feature>
<sequence>MSGRKGSIFAGTSGWAYPTWKPGFYPKEVPARRFLEHYGERLNSVEVNYTFRKLPEPEQIAEWLKATPKDFRYSFKAPEGITHRKRLRDCGPAVAAFLDAVEPARKAKKLGLLLFQLPPNFKPDLERLDAFLSLEEMRRAERVSLEFRHEGWFTPECFALLRRHNAAMCVAESENLQTPEVHTARGFASFRLRMPGGYSPAEAAKQAARFEALAAKGRDVYVYYKHEDEPTGPLAAEAMRLACAGGRADATGEPVPAAPALDAPGAKAERPVSGQRVSKSVRTAEKARVGK</sequence>
<dbReference type="InterPro" id="IPR036520">
    <property type="entry name" value="UPF0759_sf"/>
</dbReference>
<dbReference type="RefSeq" id="WP_263414260.1">
    <property type="nucleotide sequence ID" value="NZ_BAABBH010000001.1"/>
</dbReference>
<name>A0ABW9KG82_9BACT</name>
<protein>
    <submittedName>
        <fullName evidence="2">DUF72 domain-containing protein</fullName>
    </submittedName>
</protein>
<dbReference type="PANTHER" id="PTHR30348:SF4">
    <property type="entry name" value="DUF72 DOMAIN-CONTAINING PROTEIN"/>
    <property type="match status" value="1"/>
</dbReference>
<dbReference type="SUPFAM" id="SSF117396">
    <property type="entry name" value="TM1631-like"/>
    <property type="match status" value="1"/>
</dbReference>
<evidence type="ECO:0000256" key="1">
    <source>
        <dbReference type="SAM" id="MobiDB-lite"/>
    </source>
</evidence>
<dbReference type="EMBL" id="JBJYXY010000001">
    <property type="protein sequence ID" value="MFN2974168.1"/>
    <property type="molecule type" value="Genomic_DNA"/>
</dbReference>
<reference evidence="2 3" key="1">
    <citation type="submission" date="2024-12" db="EMBL/GenBank/DDBJ databases">
        <authorList>
            <person name="Lee Y."/>
        </authorList>
    </citation>
    <scope>NUCLEOTIDE SEQUENCE [LARGE SCALE GENOMIC DNA]</scope>
    <source>
        <strain evidence="2 3">03SUJ4</strain>
    </source>
</reference>
<dbReference type="Proteomes" id="UP001634747">
    <property type="component" value="Unassembled WGS sequence"/>
</dbReference>
<accession>A0ABW9KG82</accession>
<feature type="compositionally biased region" description="Basic and acidic residues" evidence="1">
    <location>
        <begin position="282"/>
        <end position="291"/>
    </location>
</feature>
<organism evidence="2 3">
    <name type="scientific">Terriglobus aquaticus</name>
    <dbReference type="NCBI Taxonomy" id="940139"/>
    <lineage>
        <taxon>Bacteria</taxon>
        <taxon>Pseudomonadati</taxon>
        <taxon>Acidobacteriota</taxon>
        <taxon>Terriglobia</taxon>
        <taxon>Terriglobales</taxon>
        <taxon>Acidobacteriaceae</taxon>
        <taxon>Terriglobus</taxon>
    </lineage>
</organism>